<dbReference type="SUPFAM" id="SSF53098">
    <property type="entry name" value="Ribonuclease H-like"/>
    <property type="match status" value="1"/>
</dbReference>
<accession>A0A411HB41</accession>
<proteinExistence type="inferred from homology"/>
<reference evidence="12" key="1">
    <citation type="journal article" date="2019" name="Sci. Rep.">
        <title>The first clawed lobster virus Homarus gammarus nudivirus (HgNV n. sp.) expands the diversity of the Nudiviridae.</title>
        <authorList>
            <person name="Holt C.C."/>
            <person name="Stone M."/>
            <person name="Bass D."/>
            <person name="Bateman K.S."/>
            <person name="van Aerle R."/>
            <person name="Daniels C.L."/>
            <person name="van der Giezen M."/>
            <person name="Ross S.H."/>
            <person name="Hooper C."/>
            <person name="Stentiford G.D."/>
        </authorList>
    </citation>
    <scope>NUCLEOTIDE SEQUENCE</scope>
    <source>
        <strain evidence="12">52S104HLG2</strain>
    </source>
</reference>
<feature type="compositionally biased region" description="Acidic residues" evidence="9">
    <location>
        <begin position="702"/>
        <end position="721"/>
    </location>
</feature>
<evidence type="ECO:0000259" key="11">
    <source>
        <dbReference type="Pfam" id="PF13482"/>
    </source>
</evidence>
<dbReference type="InterPro" id="IPR036397">
    <property type="entry name" value="RNaseH_sf"/>
</dbReference>
<evidence type="ECO:0000256" key="4">
    <source>
        <dbReference type="ARBA" id="ARBA00022695"/>
    </source>
</evidence>
<feature type="domain" description="YprB ribonuclease H-like" evidence="11">
    <location>
        <begin position="292"/>
        <end position="448"/>
    </location>
</feature>
<dbReference type="PANTHER" id="PTHR10322">
    <property type="entry name" value="DNA POLYMERASE CATALYTIC SUBUNIT"/>
    <property type="match status" value="1"/>
</dbReference>
<evidence type="ECO:0000259" key="10">
    <source>
        <dbReference type="Pfam" id="PF00136"/>
    </source>
</evidence>
<dbReference type="InterPro" id="IPR012337">
    <property type="entry name" value="RNaseH-like_sf"/>
</dbReference>
<dbReference type="GO" id="GO:0003887">
    <property type="term" value="F:DNA-directed DNA polymerase activity"/>
    <property type="evidence" value="ECO:0007669"/>
    <property type="project" value="UniProtKB-KW"/>
</dbReference>
<dbReference type="EMBL" id="MK439999">
    <property type="protein sequence ID" value="QBB28606.1"/>
    <property type="molecule type" value="Genomic_DNA"/>
</dbReference>
<evidence type="ECO:0000256" key="1">
    <source>
        <dbReference type="ARBA" id="ARBA00005755"/>
    </source>
</evidence>
<dbReference type="GO" id="GO:0000166">
    <property type="term" value="F:nucleotide binding"/>
    <property type="evidence" value="ECO:0007669"/>
    <property type="project" value="InterPro"/>
</dbReference>
<dbReference type="Gene3D" id="3.30.420.10">
    <property type="entry name" value="Ribonuclease H-like superfamily/Ribonuclease H"/>
    <property type="match status" value="1"/>
</dbReference>
<keyword evidence="5" id="KW-0239">DNA-directed DNA polymerase</keyword>
<evidence type="ECO:0000256" key="5">
    <source>
        <dbReference type="ARBA" id="ARBA00022932"/>
    </source>
</evidence>
<evidence type="ECO:0000256" key="3">
    <source>
        <dbReference type="ARBA" id="ARBA00022679"/>
    </source>
</evidence>
<dbReference type="InterPro" id="IPR038720">
    <property type="entry name" value="YprB_RNase_H-like_dom"/>
</dbReference>
<comment type="catalytic activity">
    <reaction evidence="8">
        <text>DNA(n) + a 2'-deoxyribonucleoside 5'-triphosphate = DNA(n+1) + diphosphate</text>
        <dbReference type="Rhea" id="RHEA:22508"/>
        <dbReference type="Rhea" id="RHEA-COMP:17339"/>
        <dbReference type="Rhea" id="RHEA-COMP:17340"/>
        <dbReference type="ChEBI" id="CHEBI:33019"/>
        <dbReference type="ChEBI" id="CHEBI:61560"/>
        <dbReference type="ChEBI" id="CHEBI:173112"/>
        <dbReference type="EC" id="2.7.7.7"/>
    </reaction>
</comment>
<name>A0A411HB41_9VIRU</name>
<dbReference type="SMART" id="SM00486">
    <property type="entry name" value="POLBc"/>
    <property type="match status" value="1"/>
</dbReference>
<dbReference type="InterPro" id="IPR050240">
    <property type="entry name" value="DNA_pol_type-B"/>
</dbReference>
<evidence type="ECO:0000256" key="2">
    <source>
        <dbReference type="ARBA" id="ARBA00012417"/>
    </source>
</evidence>
<dbReference type="EC" id="2.7.7.7" evidence="2"/>
<protein>
    <recommendedName>
        <fullName evidence="2">DNA-directed DNA polymerase</fullName>
        <ecNumber evidence="2">2.7.7.7</ecNumber>
    </recommendedName>
</protein>
<dbReference type="GO" id="GO:0039693">
    <property type="term" value="P:viral DNA genome replication"/>
    <property type="evidence" value="ECO:0007669"/>
    <property type="project" value="UniProtKB-KW"/>
</dbReference>
<keyword evidence="3" id="KW-0808">Transferase</keyword>
<dbReference type="GO" id="GO:0006261">
    <property type="term" value="P:DNA-templated DNA replication"/>
    <property type="evidence" value="ECO:0007669"/>
    <property type="project" value="TreeGrafter"/>
</dbReference>
<keyword evidence="7" id="KW-0238">DNA-binding</keyword>
<dbReference type="InterPro" id="IPR043502">
    <property type="entry name" value="DNA/RNA_pol_sf"/>
</dbReference>
<evidence type="ECO:0000313" key="13">
    <source>
        <dbReference type="Proteomes" id="UP000682645"/>
    </source>
</evidence>
<dbReference type="PANTHER" id="PTHR10322:SF23">
    <property type="entry name" value="DNA POLYMERASE DELTA CATALYTIC SUBUNIT"/>
    <property type="match status" value="1"/>
</dbReference>
<evidence type="ECO:0000256" key="6">
    <source>
        <dbReference type="ARBA" id="ARBA00023109"/>
    </source>
</evidence>
<dbReference type="InterPro" id="IPR006172">
    <property type="entry name" value="DNA-dir_DNA_pol_B"/>
</dbReference>
<feature type="region of interest" description="Disordered" evidence="9">
    <location>
        <begin position="702"/>
        <end position="724"/>
    </location>
</feature>
<dbReference type="InterPro" id="IPR023211">
    <property type="entry name" value="DNA_pol_palm_dom_sf"/>
</dbReference>
<dbReference type="GO" id="GO:0003677">
    <property type="term" value="F:DNA binding"/>
    <property type="evidence" value="ECO:0007669"/>
    <property type="project" value="UniProtKB-KW"/>
</dbReference>
<keyword evidence="6" id="KW-0235">DNA replication</keyword>
<keyword evidence="13" id="KW-1185">Reference proteome</keyword>
<feature type="domain" description="DNA-directed DNA polymerase family B multifunctional" evidence="10">
    <location>
        <begin position="781"/>
        <end position="984"/>
    </location>
</feature>
<keyword evidence="6" id="KW-1194">Viral DNA replication</keyword>
<dbReference type="Pfam" id="PF13482">
    <property type="entry name" value="RNase_H_2"/>
    <property type="match status" value="1"/>
</dbReference>
<evidence type="ECO:0000256" key="9">
    <source>
        <dbReference type="SAM" id="MobiDB-lite"/>
    </source>
</evidence>
<keyword evidence="4" id="KW-0548">Nucleotidyltransferase</keyword>
<dbReference type="Pfam" id="PF00136">
    <property type="entry name" value="DNA_pol_B"/>
    <property type="match status" value="1"/>
</dbReference>
<organism evidence="12 13">
    <name type="scientific">Homarus gammarus nudivirus</name>
    <dbReference type="NCBI Taxonomy" id="2509616"/>
    <lineage>
        <taxon>Viruses</taxon>
        <taxon>Viruses incertae sedis</taxon>
        <taxon>Naldaviricetes</taxon>
        <taxon>Lefavirales</taxon>
        <taxon>Nudiviridae</taxon>
        <taxon>Gammanudivirus</taxon>
        <taxon>Gammanudivirus hogammari</taxon>
    </lineage>
</organism>
<evidence type="ECO:0000256" key="7">
    <source>
        <dbReference type="ARBA" id="ARBA00023125"/>
    </source>
</evidence>
<dbReference type="Gene3D" id="3.90.1600.10">
    <property type="entry name" value="Palm domain of DNA polymerase"/>
    <property type="match status" value="1"/>
</dbReference>
<evidence type="ECO:0000256" key="8">
    <source>
        <dbReference type="ARBA" id="ARBA00049244"/>
    </source>
</evidence>
<dbReference type="Proteomes" id="UP000682645">
    <property type="component" value="Segment"/>
</dbReference>
<dbReference type="SUPFAM" id="SSF56672">
    <property type="entry name" value="DNA/RNA polymerases"/>
    <property type="match status" value="1"/>
</dbReference>
<comment type="similarity">
    <text evidence="1">Belongs to the DNA polymerase type-B family.</text>
</comment>
<evidence type="ECO:0000313" key="12">
    <source>
        <dbReference type="EMBL" id="QBB28606.1"/>
    </source>
</evidence>
<dbReference type="InterPro" id="IPR006134">
    <property type="entry name" value="DNA-dir_DNA_pol_B_multi_dom"/>
</dbReference>
<sequence length="1082" mass="125962">MFVGNFLSTMVQPHYCKYDNNSQQSYLDAIPTLDNNDFLYVINWLVDESTNYYYGIGISKDMRLCKFKLQNVSSGLYVWCLDEKLLKDLLCNLMSVCTIERYNPNVTYYNNSVNIFDSLLNKEKYDKNWKLYKIHTESFKKSRELYKLIFANKPLAEDIAILGQWSLSTFLMMEMHVRNKKFIYCTYINRELEVKENEDTLLDKVPTVVFDIETVSNFDHRLPLGNYIADHIMSVTVVIDDELFTLFNMPVTNDEDLSTTVKLVNTVDSSKYYKIKKRTCYAFNTETDLLTKLFGLLEGIGGPYICLGYNTRGYDMPYLLTRSIFLNLPQTKNFYYLNGILTYSTNMIHVDLNQVIVKYFTQELTSFSLKNVAKELLEEDEDTQKVDFNARNLRYIYKYISDHNSINKGMFTSTMCQQHHTDWEVTLQTLAKYNEMDCLVVLALWDKLQYKSFIQHTSKLFFLPFERCTLSKLNEYLSGNMIFEGLQKLTIFGVHHDKQIIAGKKFIMTINSDNMASSSATDDAESSTSYGGGFNFRLCKGAYPTIYAMDAQAYYPEQISGSNLSHETSSIISVSDFLTIYKHIDNSLDNYLILKFCTHKDMDFKYDSKSISKIEQSVAPFAYINYMRDNCPTLQIEDIKKCKPTDKLVIINNSKKGILSNIIEFRNTLRNIAKENKKIVKNHIDTVQSILVDFQLNNDKDEEMEEEDEFADSDDEDDDNNSENYSIHNYYIPKKTSQSDEEYLVTAQLELLTKEQFNKFDNKLEAVRDYLLHLQKEFIRLNSHYRNMKLLNNSIYGLLGSSYSMLKAKNIAAIVTMLGRMHIIHASQVGNKINGSTVYSDTDSVYFDLSRARISNPNTHIIQTVASHNNHVMLNVKIYKHTFIMGRKTYIAMSGDTIFSRGINKNGPLLWKYMMDKLYYAYIVKEEELSSEGVLGVLMQMYCETYNSIKSNKEQVLRTIGIQSREDYKNETPVTKLIDRITKEFPTYVFGSKLSCFYKLIGDSSNIHYALDFELSSTSIRDINLFKFYSNMTMTFYSILSYAIERTVYRNHNIVFKYSHLTYKKINKVAYLKFLETIDKED</sequence>
<gene>
    <name evidence="12" type="ORF">HgNV_001</name>
</gene>